<dbReference type="Proteomes" id="UP001151699">
    <property type="component" value="Chromosome X"/>
</dbReference>
<dbReference type="InterPro" id="IPR000048">
    <property type="entry name" value="IQ_motif_EF-hand-BS"/>
</dbReference>
<comment type="caution">
    <text evidence="2">The sequence shown here is derived from an EMBL/GenBank/DDBJ whole genome shotgun (WGS) entry which is preliminary data.</text>
</comment>
<reference evidence="2" key="1">
    <citation type="submission" date="2022-07" db="EMBL/GenBank/DDBJ databases">
        <authorList>
            <person name="Trinca V."/>
            <person name="Uliana J.V.C."/>
            <person name="Torres T.T."/>
            <person name="Ward R.J."/>
            <person name="Monesi N."/>
        </authorList>
    </citation>
    <scope>NUCLEOTIDE SEQUENCE</scope>
    <source>
        <strain evidence="2">HSMRA1968</strain>
        <tissue evidence="2">Whole embryos</tissue>
    </source>
</reference>
<gene>
    <name evidence="2" type="primary">Ccp110</name>
    <name evidence="2" type="ORF">Bhyg_11193</name>
</gene>
<dbReference type="PANTHER" id="PTHR13594:SF1">
    <property type="entry name" value="CENTRIOLAR COILED-COIL PROTEIN OF 110 KDA"/>
    <property type="match status" value="1"/>
</dbReference>
<dbReference type="OrthoDB" id="10028852at2759"/>
<dbReference type="InterPro" id="IPR033207">
    <property type="entry name" value="CCP110"/>
</dbReference>
<dbReference type="GO" id="GO:0007099">
    <property type="term" value="P:centriole replication"/>
    <property type="evidence" value="ECO:0007669"/>
    <property type="project" value="InterPro"/>
</dbReference>
<dbReference type="SMART" id="SM00015">
    <property type="entry name" value="IQ"/>
    <property type="match status" value="1"/>
</dbReference>
<dbReference type="EMBL" id="WJQU01000003">
    <property type="protein sequence ID" value="KAJ6638458.1"/>
    <property type="molecule type" value="Genomic_DNA"/>
</dbReference>
<feature type="compositionally biased region" description="Polar residues" evidence="1">
    <location>
        <begin position="253"/>
        <end position="284"/>
    </location>
</feature>
<dbReference type="Pfam" id="PF16025">
    <property type="entry name" value="CaM_bind"/>
    <property type="match status" value="1"/>
</dbReference>
<dbReference type="GO" id="GO:0032053">
    <property type="term" value="P:ciliary basal body organization"/>
    <property type="evidence" value="ECO:0007669"/>
    <property type="project" value="TreeGrafter"/>
</dbReference>
<dbReference type="AlphaFoldDB" id="A0A9Q0RZZ0"/>
<name>A0A9Q0RZZ0_9DIPT</name>
<evidence type="ECO:0000256" key="1">
    <source>
        <dbReference type="SAM" id="MobiDB-lite"/>
    </source>
</evidence>
<organism evidence="2 3">
    <name type="scientific">Pseudolycoriella hygida</name>
    <dbReference type="NCBI Taxonomy" id="35572"/>
    <lineage>
        <taxon>Eukaryota</taxon>
        <taxon>Metazoa</taxon>
        <taxon>Ecdysozoa</taxon>
        <taxon>Arthropoda</taxon>
        <taxon>Hexapoda</taxon>
        <taxon>Insecta</taxon>
        <taxon>Pterygota</taxon>
        <taxon>Neoptera</taxon>
        <taxon>Endopterygota</taxon>
        <taxon>Diptera</taxon>
        <taxon>Nematocera</taxon>
        <taxon>Sciaroidea</taxon>
        <taxon>Sciaridae</taxon>
        <taxon>Pseudolycoriella</taxon>
    </lineage>
</organism>
<keyword evidence="3" id="KW-1185">Reference proteome</keyword>
<evidence type="ECO:0000313" key="3">
    <source>
        <dbReference type="Proteomes" id="UP001151699"/>
    </source>
</evidence>
<protein>
    <submittedName>
        <fullName evidence="2">Centriolar coiled-coil protein of 110 kDa</fullName>
    </submittedName>
</protein>
<dbReference type="PANTHER" id="PTHR13594">
    <property type="entry name" value="CENTRIOLAR COILED-COIL PROTEIN OF 110 KDA"/>
    <property type="match status" value="1"/>
</dbReference>
<dbReference type="GO" id="GO:1903723">
    <property type="term" value="P:negative regulation of centriole elongation"/>
    <property type="evidence" value="ECO:0007669"/>
    <property type="project" value="TreeGrafter"/>
</dbReference>
<feature type="region of interest" description="Disordered" evidence="1">
    <location>
        <begin position="252"/>
        <end position="284"/>
    </location>
</feature>
<accession>A0A9Q0RZZ0</accession>
<sequence>MYNGIDFLSVFKIEDKPILRPCLSESKREEIQRFKAKALEVERRLAQRKGNSMNKNGIVQADQIDFHSNTENTQTDPENASVHSEMHTDNENFVTSISEWDISSIPGTDTETVAVSLYSPAYQENCHTAGQSMDTFVPSTIIRSDSFIVDEPSECFLKQLEDTGVIPSSSTSLTDVSNKTELNQTKIFIDAQEKRKPEVKKTTNPKLKKAPTKSFSFKKGRIPSENISNLPDKLIRKCQNSNVSRERLEKVVSKQSSAANQIRKPTTPVESTFTQTDSSPESDTVTFHERIAEMMASVEEKFHKEIISFLDKQKREQEAFLQNLLSQVKVKQDAFHNSLIMQIKTFLGDGTSNSTKNPLQQIDSSGLSNDVNGNWSSSKDRGNHCNQTEKDKAATKINAFVRGYLTRRLFKTEHVQEIVKTVRDTLYFVIDLHFESSEVESVADIQMKHNLLQQLEACRYNLSHIFLSKTRAEQMDMIAIDRDMKTHRLLASSQKDKEPSNTNRSMSFSLENKLKKLKIIEL</sequence>
<dbReference type="PROSITE" id="PS50096">
    <property type="entry name" value="IQ"/>
    <property type="match status" value="1"/>
</dbReference>
<proteinExistence type="predicted"/>
<dbReference type="GO" id="GO:0032465">
    <property type="term" value="P:regulation of cytokinesis"/>
    <property type="evidence" value="ECO:0007669"/>
    <property type="project" value="InterPro"/>
</dbReference>
<dbReference type="GO" id="GO:0005814">
    <property type="term" value="C:centriole"/>
    <property type="evidence" value="ECO:0007669"/>
    <property type="project" value="InterPro"/>
</dbReference>
<evidence type="ECO:0000313" key="2">
    <source>
        <dbReference type="EMBL" id="KAJ6638458.1"/>
    </source>
</evidence>